<feature type="region of interest" description="Disordered" evidence="9">
    <location>
        <begin position="1185"/>
        <end position="1213"/>
    </location>
</feature>
<feature type="coiled-coil region" evidence="8">
    <location>
        <begin position="1708"/>
        <end position="1767"/>
    </location>
</feature>
<feature type="region of interest" description="Disordered" evidence="9">
    <location>
        <begin position="494"/>
        <end position="540"/>
    </location>
</feature>
<dbReference type="EMBL" id="GL349436">
    <property type="protein sequence ID" value="KNC52301.1"/>
    <property type="molecule type" value="Genomic_DNA"/>
</dbReference>
<protein>
    <submittedName>
        <fullName evidence="12">Uncharacterized protein</fullName>
    </submittedName>
</protein>
<dbReference type="Proteomes" id="UP000054408">
    <property type="component" value="Unassembled WGS sequence"/>
</dbReference>
<feature type="region of interest" description="Disordered" evidence="9">
    <location>
        <begin position="1057"/>
        <end position="1138"/>
    </location>
</feature>
<dbReference type="PANTHER" id="PTHR24173">
    <property type="entry name" value="ANKYRIN REPEAT CONTAINING"/>
    <property type="match status" value="1"/>
</dbReference>
<dbReference type="InterPro" id="IPR006671">
    <property type="entry name" value="Cyclin_N"/>
</dbReference>
<feature type="compositionally biased region" description="Basic residues" evidence="9">
    <location>
        <begin position="1872"/>
        <end position="1883"/>
    </location>
</feature>
<feature type="domain" description="Cyclin C-terminal" evidence="11">
    <location>
        <begin position="892"/>
        <end position="1055"/>
    </location>
</feature>
<evidence type="ECO:0000256" key="1">
    <source>
        <dbReference type="ARBA" id="ARBA00022618"/>
    </source>
</evidence>
<keyword evidence="1" id="KW-0132">Cell division</keyword>
<reference evidence="12 13" key="1">
    <citation type="submission" date="2010-05" db="EMBL/GenBank/DDBJ databases">
        <title>The Genome Sequence of Thecamonas trahens ATCC 50062.</title>
        <authorList>
            <consortium name="The Broad Institute Genome Sequencing Platform"/>
            <person name="Russ C."/>
            <person name="Cuomo C."/>
            <person name="Shea T."/>
            <person name="Young S.K."/>
            <person name="Zeng Q."/>
            <person name="Koehrsen M."/>
            <person name="Haas B."/>
            <person name="Borodovsky M."/>
            <person name="Guigo R."/>
            <person name="Alvarado L."/>
            <person name="Berlin A."/>
            <person name="Bochicchio J."/>
            <person name="Borenstein D."/>
            <person name="Chapman S."/>
            <person name="Chen Z."/>
            <person name="Freedman E."/>
            <person name="Gellesch M."/>
            <person name="Goldberg J."/>
            <person name="Griggs A."/>
            <person name="Gujja S."/>
            <person name="Heilman E."/>
            <person name="Heiman D."/>
            <person name="Hepburn T."/>
            <person name="Howarth C."/>
            <person name="Jen D."/>
            <person name="Larson L."/>
            <person name="Mehta T."/>
            <person name="Park D."/>
            <person name="Pearson M."/>
            <person name="Roberts A."/>
            <person name="Saif S."/>
            <person name="Shenoy N."/>
            <person name="Sisk P."/>
            <person name="Stolte C."/>
            <person name="Sykes S."/>
            <person name="Thomson T."/>
            <person name="Walk T."/>
            <person name="White J."/>
            <person name="Yandava C."/>
            <person name="Burger G."/>
            <person name="Gray M.W."/>
            <person name="Holland P.W.H."/>
            <person name="King N."/>
            <person name="Lang F.B.F."/>
            <person name="Roger A.J."/>
            <person name="Ruiz-Trillo I."/>
            <person name="Lander E."/>
            <person name="Nusbaum C."/>
        </authorList>
    </citation>
    <scope>NUCLEOTIDE SEQUENCE [LARGE SCALE GENOMIC DNA]</scope>
    <source>
        <strain evidence="12 13">ATCC 50062</strain>
    </source>
</reference>
<proteinExistence type="inferred from homology"/>
<evidence type="ECO:0000256" key="2">
    <source>
        <dbReference type="ARBA" id="ARBA00022737"/>
    </source>
</evidence>
<dbReference type="PANTHER" id="PTHR24173:SF74">
    <property type="entry name" value="ANKYRIN REPEAT DOMAIN-CONTAINING PROTEIN 16"/>
    <property type="match status" value="1"/>
</dbReference>
<dbReference type="SMART" id="SM01332">
    <property type="entry name" value="Cyclin_C"/>
    <property type="match status" value="1"/>
</dbReference>
<feature type="compositionally biased region" description="Basic and acidic residues" evidence="9">
    <location>
        <begin position="1482"/>
        <end position="1491"/>
    </location>
</feature>
<feature type="compositionally biased region" description="Polar residues" evidence="9">
    <location>
        <begin position="1258"/>
        <end position="1268"/>
    </location>
</feature>
<dbReference type="InterPro" id="IPR004367">
    <property type="entry name" value="Cyclin_C-dom"/>
</dbReference>
<evidence type="ECO:0000256" key="7">
    <source>
        <dbReference type="RuleBase" id="RU000383"/>
    </source>
</evidence>
<feature type="compositionally biased region" description="Low complexity" evidence="9">
    <location>
        <begin position="494"/>
        <end position="507"/>
    </location>
</feature>
<dbReference type="eggNOG" id="KOG4177">
    <property type="taxonomic scope" value="Eukaryota"/>
</dbReference>
<evidence type="ECO:0000259" key="11">
    <source>
        <dbReference type="SMART" id="SM01332"/>
    </source>
</evidence>
<name>A0A0L0DJL7_THETB</name>
<dbReference type="SUPFAM" id="SSF47954">
    <property type="entry name" value="Cyclin-like"/>
    <property type="match status" value="2"/>
</dbReference>
<dbReference type="GeneID" id="25569553"/>
<dbReference type="InterPro" id="IPR036915">
    <property type="entry name" value="Cyclin-like_sf"/>
</dbReference>
<dbReference type="PROSITE" id="PS50297">
    <property type="entry name" value="ANK_REP_REGION"/>
    <property type="match status" value="2"/>
</dbReference>
<keyword evidence="13" id="KW-1185">Reference proteome</keyword>
<feature type="repeat" description="ANK" evidence="6">
    <location>
        <begin position="652"/>
        <end position="684"/>
    </location>
</feature>
<dbReference type="SUPFAM" id="SSF48403">
    <property type="entry name" value="Ankyrin repeat"/>
    <property type="match status" value="1"/>
</dbReference>
<sequence length="1961" mass="210394">MMATTTSSSVATHGGDNNNNNNNDNDPPLASEATTDSDAEDDAAAGPSAAKRMKSLSGGPVVRKKAKRGLVQGTKDFIDSLELMGKIEGTSSAPSQVVVSWARMVDDCPESRRVVADILEVHACTLLARIAGYFKDANELVSPVTRLADEQTRILGLVLEALTYMRPQAASTSSKQSTVVDKFVRVVVRCALVVRDVDVTKPLLALVAIGVQRRSRLLISITRALHDLLVCGANGNTPVPVFDAEQVWDMLIGVIEACIGRKPGSRTARAALASFSLFRSDCSAVARAVAHVLDSALMPSTHRVSSVARVINAASYAMNSRILCLLSKCTALSREVIGAILWRRELLQVAAHVAGFLGRPGPNLDELVDWDELALRARTSRRATRGHVPGLLMEALPAPVDASDVFVFSTPRSARLFWRERVSARRAFPVLDVMAASPAAIYCPVAISGIALYEPHLADRVISSAPQLVSPTPVAYPLTMAALCMLMAVASDASSAAGGSGNRKSSSTLRRGSHDHDSDSDYDSGSDSENGAAGTSGNAPPHYPSCAAVPSLVASHSPVVVGDIRLMGRRAKQRVEELNAAGLGTLWDPRSWRDARVVALEALASALFVCAAYGHVETILELVKLDVLETAVGSREYELTVRELVNMSDAWTGILALHAAAQEGQKATVVTLLELGSAVDATSPLDEGTTPLMLAAEGGRADVVRVLVEAGADINACDASGNTALRLASIQMHYDVVHTLVTAGAKPILSPAEKLAQQLKLNNYFATELPNAPMPGPGEVVQTELNARMRGILIAWLSEVLGEFALKLKNLFYAVNYIDRYLAAVPTTREKLQLVGVVAMHISTLQTHGNRLTLDDCVFMCDGTYNLDEARAIKSSMLAQLTSDAWSTLKPIIGLTYLNTYIVMVGIDLANMSPSLAIHGSSLSSVQLETLGFQRSDIMYLASFLAELVLMEYVVAFYPPSVLAASIVRLSMIILCHPPWPRYAAMYSGLAIGDAVFDDCFNTVRNIFRFYIRIAKDPSYTPSRASNYRAVARKYKLLSSLNVHLHISARHFSTPYRRTSGAPASASSYGSPNQRRVASDTSSNGQLAMPVSEARPIPGQASPSVRPRSIGGVRAKTGRESGGVLSLNRSNSSASSLSRSVSGTFGASLGGALPVGAFGVDDDELLDSLPHEVIDDFDPGLRNHDVYGRYEPPAQLGSLSATAPRRTVSGDTDPLAHDAMLLMLPTEGSPSGYKGKDEIDSGSESEADGEPRLDSDDTLSLASPSYDSGTVVRRARPRSEAELEAERAALKSSTTSALALRADMGLVKMDKGESAAARAAARAARAAQEQRLHEALDDADAGVMPGSELSVNSPTPSESETPVRSRRALRSRLSALFRSPRSPSAGVVASGSEGTASPSSRRPRWWWRKAKRAAAAEAEARAAAERERKLEDHRRKAAVAAAEWGSPSPHAVNAYGVRVLGSTRKPGEPLPDDGFGPPGPSRGRDENDDSPRQLFGMPDAPPAFVSPSKTPARPSRVLESYDASDEADPEKAQLKHDLSKTLFELLELKQQFYELLYEKDSLVNNPRTTELEHEVAMLQDELDMATAERDLFKDMLNRHRCDGGFVSVRVEKFAPDSNAMVVVSPDARGSDGSDDESDSSRGRGRSSRAVQSSLVASPQRVRGGGSGGALGNDDENAALVDSLSGMIQDLMDEKIAVKQEWYTMHERCETADARVEELLYEVARLEGKLEKTQYELARAQGMVSKDIATVEQQNEDLVTEVNRLLKVKLILSSRVQELEQSMRFYGDVPLIDSIDYPLVQAVDPQAWMHLREFGSDALLKEEDPFANRPAPAPPPLPQPAIEAHVRASYTAFHSGGGSYAELAAAGKYRTRRVPGRKPGRMRHVSGPEPYPDPVAPPGPPVLLSISQLEDAGFVDSISSADLLNDGDTIYWRAAGDGGGAADARRLPASPQGGGGRRAHSN</sequence>
<organism evidence="12 13">
    <name type="scientific">Thecamonas trahens ATCC 50062</name>
    <dbReference type="NCBI Taxonomy" id="461836"/>
    <lineage>
        <taxon>Eukaryota</taxon>
        <taxon>Apusozoa</taxon>
        <taxon>Apusomonadida</taxon>
        <taxon>Apusomonadidae</taxon>
        <taxon>Thecamonas</taxon>
    </lineage>
</organism>
<feature type="region of interest" description="Disordered" evidence="9">
    <location>
        <begin position="1621"/>
        <end position="1674"/>
    </location>
</feature>
<feature type="region of interest" description="Disordered" evidence="9">
    <location>
        <begin position="1225"/>
        <end position="1279"/>
    </location>
</feature>
<keyword evidence="2" id="KW-0677">Repeat</keyword>
<dbReference type="STRING" id="461836.A0A0L0DJL7"/>
<feature type="region of interest" description="Disordered" evidence="9">
    <location>
        <begin position="1872"/>
        <end position="1894"/>
    </location>
</feature>
<feature type="region of interest" description="Disordered" evidence="9">
    <location>
        <begin position="1934"/>
        <end position="1961"/>
    </location>
</feature>
<dbReference type="PROSITE" id="PS50088">
    <property type="entry name" value="ANK_REPEAT"/>
    <property type="match status" value="2"/>
</dbReference>
<dbReference type="SMART" id="SM00248">
    <property type="entry name" value="ANK"/>
    <property type="match status" value="4"/>
</dbReference>
<dbReference type="Pfam" id="PF02984">
    <property type="entry name" value="Cyclin_C"/>
    <property type="match status" value="1"/>
</dbReference>
<dbReference type="InterPro" id="IPR036770">
    <property type="entry name" value="Ankyrin_rpt-contain_sf"/>
</dbReference>
<keyword evidence="5" id="KW-0131">Cell cycle</keyword>
<feature type="compositionally biased region" description="Low complexity" evidence="9">
    <location>
        <begin position="16"/>
        <end position="34"/>
    </location>
</feature>
<evidence type="ECO:0000256" key="4">
    <source>
        <dbReference type="ARBA" id="ARBA00023127"/>
    </source>
</evidence>
<dbReference type="eggNOG" id="KOG0654">
    <property type="taxonomic scope" value="Eukaryota"/>
</dbReference>
<dbReference type="Pfam" id="PF00134">
    <property type="entry name" value="Cyclin_N"/>
    <property type="match status" value="1"/>
</dbReference>
<evidence type="ECO:0000256" key="9">
    <source>
        <dbReference type="SAM" id="MobiDB-lite"/>
    </source>
</evidence>
<feature type="domain" description="Cyclin-like" evidence="10">
    <location>
        <begin position="795"/>
        <end position="879"/>
    </location>
</feature>
<gene>
    <name evidence="12" type="ORF">AMSG_11638</name>
</gene>
<dbReference type="Gene3D" id="1.25.40.20">
    <property type="entry name" value="Ankyrin repeat-containing domain"/>
    <property type="match status" value="1"/>
</dbReference>
<feature type="compositionally biased region" description="Low complexity" evidence="9">
    <location>
        <begin position="1124"/>
        <end position="1138"/>
    </location>
</feature>
<feature type="region of interest" description="Disordered" evidence="9">
    <location>
        <begin position="1338"/>
        <end position="1403"/>
    </location>
</feature>
<feature type="domain" description="Cyclin-like" evidence="10">
    <location>
        <begin position="921"/>
        <end position="1013"/>
    </location>
</feature>
<accession>A0A0L0DJL7</accession>
<comment type="similarity">
    <text evidence="7">Belongs to the cyclin family.</text>
</comment>
<dbReference type="InterPro" id="IPR048258">
    <property type="entry name" value="Cyclins_cyclin-box"/>
</dbReference>
<dbReference type="OrthoDB" id="306099at2759"/>
<evidence type="ECO:0000256" key="8">
    <source>
        <dbReference type="SAM" id="Coils"/>
    </source>
</evidence>
<evidence type="ECO:0000256" key="3">
    <source>
        <dbReference type="ARBA" id="ARBA00023043"/>
    </source>
</evidence>
<evidence type="ECO:0000259" key="10">
    <source>
        <dbReference type="SMART" id="SM00385"/>
    </source>
</evidence>
<feature type="region of interest" description="Disordered" evidence="9">
    <location>
        <begin position="1"/>
        <end position="67"/>
    </location>
</feature>
<dbReference type="PROSITE" id="PS00292">
    <property type="entry name" value="CYCLINS"/>
    <property type="match status" value="1"/>
</dbReference>
<evidence type="ECO:0000313" key="13">
    <source>
        <dbReference type="Proteomes" id="UP000054408"/>
    </source>
</evidence>
<feature type="compositionally biased region" description="Low complexity" evidence="9">
    <location>
        <begin position="1060"/>
        <end position="1072"/>
    </location>
</feature>
<dbReference type="Pfam" id="PF12796">
    <property type="entry name" value="Ank_2"/>
    <property type="match status" value="1"/>
</dbReference>
<keyword evidence="4 7" id="KW-0195">Cyclin</keyword>
<feature type="compositionally biased region" description="Polar residues" evidence="9">
    <location>
        <begin position="1349"/>
        <end position="1362"/>
    </location>
</feature>
<dbReference type="GO" id="GO:0051301">
    <property type="term" value="P:cell division"/>
    <property type="evidence" value="ECO:0007669"/>
    <property type="project" value="UniProtKB-KW"/>
</dbReference>
<feature type="compositionally biased region" description="Polar residues" evidence="9">
    <location>
        <begin position="1073"/>
        <end position="1086"/>
    </location>
</feature>
<evidence type="ECO:0000313" key="12">
    <source>
        <dbReference type="EMBL" id="KNC52301.1"/>
    </source>
</evidence>
<keyword evidence="8" id="KW-0175">Coiled coil</keyword>
<dbReference type="RefSeq" id="XP_013762334.1">
    <property type="nucleotide sequence ID" value="XM_013906880.1"/>
</dbReference>
<feature type="coiled-coil region" evidence="8">
    <location>
        <begin position="1408"/>
        <end position="1443"/>
    </location>
</feature>
<feature type="repeat" description="ANK" evidence="6">
    <location>
        <begin position="687"/>
        <end position="719"/>
    </location>
</feature>
<dbReference type="InterPro" id="IPR013763">
    <property type="entry name" value="Cyclin-like_dom"/>
</dbReference>
<feature type="compositionally biased region" description="Low complexity" evidence="9">
    <location>
        <begin position="1371"/>
        <end position="1385"/>
    </location>
</feature>
<dbReference type="SMART" id="SM00385">
    <property type="entry name" value="CYCLIN"/>
    <property type="match status" value="2"/>
</dbReference>
<evidence type="ECO:0000256" key="5">
    <source>
        <dbReference type="ARBA" id="ARBA00023306"/>
    </source>
</evidence>
<evidence type="ECO:0000256" key="6">
    <source>
        <dbReference type="PROSITE-ProRule" id="PRU00023"/>
    </source>
</evidence>
<feature type="region of interest" description="Disordered" evidence="9">
    <location>
        <begin position="1462"/>
        <end position="1532"/>
    </location>
</feature>
<dbReference type="Gene3D" id="1.10.472.10">
    <property type="entry name" value="Cyclin-like"/>
    <property type="match status" value="2"/>
</dbReference>
<keyword evidence="3 6" id="KW-0040">ANK repeat</keyword>
<dbReference type="InterPro" id="IPR002110">
    <property type="entry name" value="Ankyrin_rpt"/>
</dbReference>